<feature type="domain" description="DUF4604" evidence="2">
    <location>
        <begin position="14"/>
        <end position="194"/>
    </location>
</feature>
<feature type="compositionally biased region" description="Basic and acidic residues" evidence="1">
    <location>
        <begin position="103"/>
        <end position="115"/>
    </location>
</feature>
<reference evidence="3" key="2">
    <citation type="submission" date="2023-07" db="EMBL/GenBank/DDBJ databases">
        <authorList>
            <consortium name="Lawrence Berkeley National Laboratory"/>
            <person name="Haridas S."/>
            <person name="Hensen N."/>
            <person name="Bonometti L."/>
            <person name="Westerberg I."/>
            <person name="Brannstrom I.O."/>
            <person name="Guillou S."/>
            <person name="Cros-Aarteil S."/>
            <person name="Calhoun S."/>
            <person name="Kuo A."/>
            <person name="Mondo S."/>
            <person name="Pangilinan J."/>
            <person name="Riley R."/>
            <person name="LaButti K."/>
            <person name="Andreopoulos B."/>
            <person name="Lipzen A."/>
            <person name="Chen C."/>
            <person name="Yanf M."/>
            <person name="Daum C."/>
            <person name="Ng V."/>
            <person name="Clum A."/>
            <person name="Steindorff A."/>
            <person name="Ohm R."/>
            <person name="Martin F."/>
            <person name="Silar P."/>
            <person name="Natvig D."/>
            <person name="Lalanne C."/>
            <person name="Gautier V."/>
            <person name="Ament-velasquez S.L."/>
            <person name="Kruys A."/>
            <person name="Hutchinson M.I."/>
            <person name="Powell A.J."/>
            <person name="Barry K."/>
            <person name="Miller A.N."/>
            <person name="Grigoriev I.V."/>
            <person name="Debuchy R."/>
            <person name="Gladieux P."/>
            <person name="Thoren M.H."/>
            <person name="Johannesson H."/>
        </authorList>
    </citation>
    <scope>NUCLEOTIDE SEQUENCE</scope>
    <source>
        <strain evidence="3">FGSC 1904</strain>
    </source>
</reference>
<dbReference type="Proteomes" id="UP001281003">
    <property type="component" value="Unassembled WGS sequence"/>
</dbReference>
<organism evidence="3 4">
    <name type="scientific">Sordaria brevicollis</name>
    <dbReference type="NCBI Taxonomy" id="83679"/>
    <lineage>
        <taxon>Eukaryota</taxon>
        <taxon>Fungi</taxon>
        <taxon>Dikarya</taxon>
        <taxon>Ascomycota</taxon>
        <taxon>Pezizomycotina</taxon>
        <taxon>Sordariomycetes</taxon>
        <taxon>Sordariomycetidae</taxon>
        <taxon>Sordariales</taxon>
        <taxon>Sordariaceae</taxon>
        <taxon>Sordaria</taxon>
    </lineage>
</organism>
<reference evidence="3" key="1">
    <citation type="journal article" date="2023" name="Mol. Phylogenet. Evol.">
        <title>Genome-scale phylogeny and comparative genomics of the fungal order Sordariales.</title>
        <authorList>
            <person name="Hensen N."/>
            <person name="Bonometti L."/>
            <person name="Westerberg I."/>
            <person name="Brannstrom I.O."/>
            <person name="Guillou S."/>
            <person name="Cros-Aarteil S."/>
            <person name="Calhoun S."/>
            <person name="Haridas S."/>
            <person name="Kuo A."/>
            <person name="Mondo S."/>
            <person name="Pangilinan J."/>
            <person name="Riley R."/>
            <person name="LaButti K."/>
            <person name="Andreopoulos B."/>
            <person name="Lipzen A."/>
            <person name="Chen C."/>
            <person name="Yan M."/>
            <person name="Daum C."/>
            <person name="Ng V."/>
            <person name="Clum A."/>
            <person name="Steindorff A."/>
            <person name="Ohm R.A."/>
            <person name="Martin F."/>
            <person name="Silar P."/>
            <person name="Natvig D.O."/>
            <person name="Lalanne C."/>
            <person name="Gautier V."/>
            <person name="Ament-Velasquez S.L."/>
            <person name="Kruys A."/>
            <person name="Hutchinson M.I."/>
            <person name="Powell A.J."/>
            <person name="Barry K."/>
            <person name="Miller A.N."/>
            <person name="Grigoriev I.V."/>
            <person name="Debuchy R."/>
            <person name="Gladieux P."/>
            <person name="Hiltunen Thoren M."/>
            <person name="Johannesson H."/>
        </authorList>
    </citation>
    <scope>NUCLEOTIDE SEQUENCE</scope>
    <source>
        <strain evidence="3">FGSC 1904</strain>
    </source>
</reference>
<evidence type="ECO:0000313" key="4">
    <source>
        <dbReference type="Proteomes" id="UP001281003"/>
    </source>
</evidence>
<dbReference type="AlphaFoldDB" id="A0AAE0UE47"/>
<gene>
    <name evidence="3" type="ORF">B0T20DRAFT_348574</name>
</gene>
<protein>
    <recommendedName>
        <fullName evidence="2">DUF4604 domain-containing protein</fullName>
    </recommendedName>
</protein>
<evidence type="ECO:0000259" key="2">
    <source>
        <dbReference type="Pfam" id="PF15377"/>
    </source>
</evidence>
<dbReference type="EMBL" id="JAUTDP010000003">
    <property type="protein sequence ID" value="KAK3400881.1"/>
    <property type="molecule type" value="Genomic_DNA"/>
</dbReference>
<accession>A0AAE0UE47</accession>
<feature type="compositionally biased region" description="Basic residues" evidence="1">
    <location>
        <begin position="176"/>
        <end position="187"/>
    </location>
</feature>
<proteinExistence type="predicted"/>
<dbReference type="InterPro" id="IPR027911">
    <property type="entry name" value="DUF4604"/>
</dbReference>
<name>A0AAE0UE47_SORBR</name>
<sequence length="195" mass="20487">MSGSGGGGGKINPKNLLYDRSATLPPFLARLHAQHSPGNFDGPDPILAARRRPTKKRSGSEEAEDAPVILDEGGNVIDTVTLGKDGTVMEKEAQGGDEGETTTTKEKEEAGKQEKNVGIGASKKRKVGKVIGGGDDSDQEQEGGASSSGKKRRADDSAVQEKDSGKTEEGEEKPKPKATKKKAKKIKLSFGDEEG</sequence>
<dbReference type="Pfam" id="PF15377">
    <property type="entry name" value="DUF4604"/>
    <property type="match status" value="1"/>
</dbReference>
<comment type="caution">
    <text evidence="3">The sequence shown here is derived from an EMBL/GenBank/DDBJ whole genome shotgun (WGS) entry which is preliminary data.</text>
</comment>
<feature type="region of interest" description="Disordered" evidence="1">
    <location>
        <begin position="33"/>
        <end position="195"/>
    </location>
</feature>
<evidence type="ECO:0000256" key="1">
    <source>
        <dbReference type="SAM" id="MobiDB-lite"/>
    </source>
</evidence>
<evidence type="ECO:0000313" key="3">
    <source>
        <dbReference type="EMBL" id="KAK3400881.1"/>
    </source>
</evidence>
<feature type="compositionally biased region" description="Basic and acidic residues" evidence="1">
    <location>
        <begin position="153"/>
        <end position="175"/>
    </location>
</feature>
<keyword evidence="4" id="KW-1185">Reference proteome</keyword>